<dbReference type="EMBL" id="FN597644">
    <property type="protein sequence ID" value="CBI42272.1"/>
    <property type="molecule type" value="Genomic_DNA"/>
</dbReference>
<gene>
    <name evidence="3" type="primary">yhjR</name>
    <name evidence="3" type="ordered locus">BAMF_1146</name>
</gene>
<evidence type="ECO:0000259" key="2">
    <source>
        <dbReference type="Pfam" id="PF02915"/>
    </source>
</evidence>
<feature type="domain" description="Rubrerythrin diiron-binding" evidence="2">
    <location>
        <begin position="93"/>
        <end position="140"/>
    </location>
</feature>
<dbReference type="AlphaFoldDB" id="A0A9P1JFY8"/>
<reference evidence="3 4" key="1">
    <citation type="journal article" date="2011" name="Int. J. Syst. Evol. Microbiol.">
        <title>Relationship of Bacillus amyloliquefaciens clades associated with strains DSM 7T and FZB42T: a proposal for Bacillus amyloliquefaciens subsp. amyloliquefaciens subsp. nov. and Bacillus amyloliquefaciens subsp. plantarum subsp. nov. based on complete genome sequence comparisons.</title>
        <authorList>
            <person name="Borriss R."/>
            <person name="Chen X.H."/>
            <person name="Rueckert C."/>
            <person name="Blom J."/>
            <person name="Becker A."/>
            <person name="Baumgarth B."/>
            <person name="Fan B."/>
            <person name="Pukall R."/>
            <person name="Schumann P."/>
            <person name="Sproer C."/>
            <person name="Junge H."/>
            <person name="Vater J."/>
            <person name="Puhler A."/>
            <person name="Klenk H.P."/>
        </authorList>
    </citation>
    <scope>NUCLEOTIDE SEQUENCE [LARGE SCALE GENOMIC DNA]</scope>
    <source>
        <strain evidence="4">DSM 7</strain>
    </source>
</reference>
<protein>
    <submittedName>
        <fullName evidence="3">Electron carrier protein</fullName>
    </submittedName>
</protein>
<dbReference type="CDD" id="cd00657">
    <property type="entry name" value="Ferritin_like"/>
    <property type="match status" value="1"/>
</dbReference>
<reference evidence="4" key="2">
    <citation type="journal article" date="2011" name="J. Biotechnol.">
        <title>Genome sequence of B. amyloliquefaciens type strain DSM7(T) reveals differences to plant-associated B. amyloliquefaciens FZB42.</title>
        <authorList>
            <person name="Ruckert C."/>
            <person name="Blom J."/>
            <person name="Chen X."/>
            <person name="Reva O."/>
            <person name="Borriss R."/>
        </authorList>
    </citation>
    <scope>NUCLEOTIDE SEQUENCE [LARGE SCALE GENOMIC DNA]</scope>
    <source>
        <strain evidence="4">DSM 7</strain>
    </source>
</reference>
<dbReference type="GO" id="GO:0046872">
    <property type="term" value="F:metal ion binding"/>
    <property type="evidence" value="ECO:0007669"/>
    <property type="project" value="InterPro"/>
</dbReference>
<name>A0A9P1JFY8_BACAS</name>
<evidence type="ECO:0000313" key="3">
    <source>
        <dbReference type="EMBL" id="CBI42272.1"/>
    </source>
</evidence>
<accession>A0A9P1JFY8</accession>
<dbReference type="RefSeq" id="WP_013351758.1">
    <property type="nucleotide sequence ID" value="NC_014551.1"/>
</dbReference>
<feature type="region of interest" description="Disordered" evidence="1">
    <location>
        <begin position="148"/>
        <end position="175"/>
    </location>
</feature>
<organism evidence="3 4">
    <name type="scientific">Bacillus amyloliquefaciens (strain ATCC 23350 / DSM 7 / BCRC 11601 / CCUG 28519 / NBRC 15535 / NRRL B-14393 / F)</name>
    <dbReference type="NCBI Taxonomy" id="692420"/>
    <lineage>
        <taxon>Bacteria</taxon>
        <taxon>Bacillati</taxon>
        <taxon>Bacillota</taxon>
        <taxon>Bacilli</taxon>
        <taxon>Bacillales</taxon>
        <taxon>Bacillaceae</taxon>
        <taxon>Bacillus</taxon>
        <taxon>Bacillus amyloliquefaciens group</taxon>
    </lineage>
</organism>
<sequence length="175" mass="20112">MHEHFFHYTAVCGDDSVLIKDLIKSINGEYSAVICYSILAEKAPTAEIRRRIEHIREEEVRHLHAFSSLYTSITGRQLTPKQTEHCPHTYREGLNAAFLDEQKTNDFYLHASDRAVNPEAKRLFARTAFDEQRHAVWFLYHMIHSPSHHHTGGTVSNAPNKGYTEVKTVNNGPDR</sequence>
<dbReference type="Pfam" id="PF02915">
    <property type="entry name" value="Rubrerythrin"/>
    <property type="match status" value="1"/>
</dbReference>
<evidence type="ECO:0000313" key="4">
    <source>
        <dbReference type="Proteomes" id="UP000006562"/>
    </source>
</evidence>
<dbReference type="SUPFAM" id="SSF47240">
    <property type="entry name" value="Ferritin-like"/>
    <property type="match status" value="1"/>
</dbReference>
<dbReference type="Gene3D" id="6.10.140.1960">
    <property type="match status" value="1"/>
</dbReference>
<dbReference type="GO" id="GO:0016491">
    <property type="term" value="F:oxidoreductase activity"/>
    <property type="evidence" value="ECO:0007669"/>
    <property type="project" value="InterPro"/>
</dbReference>
<keyword evidence="4" id="KW-1185">Reference proteome</keyword>
<dbReference type="KEGG" id="bao:BAMF_1146"/>
<dbReference type="InterPro" id="IPR009078">
    <property type="entry name" value="Ferritin-like_SF"/>
</dbReference>
<dbReference type="InterPro" id="IPR003251">
    <property type="entry name" value="Rr_diiron-bd_dom"/>
</dbReference>
<dbReference type="Proteomes" id="UP000006562">
    <property type="component" value="Chromosome"/>
</dbReference>
<dbReference type="Gene3D" id="1.20.5.420">
    <property type="entry name" value="Immunoglobulin FC, subunit C"/>
    <property type="match status" value="1"/>
</dbReference>
<proteinExistence type="predicted"/>
<evidence type="ECO:0000256" key="1">
    <source>
        <dbReference type="SAM" id="MobiDB-lite"/>
    </source>
</evidence>